<proteinExistence type="predicted"/>
<keyword evidence="2" id="KW-0732">Signal</keyword>
<accession>A0A0K1PD49</accession>
<protein>
    <recommendedName>
        <fullName evidence="5">Lipoprotein</fullName>
    </recommendedName>
</protein>
<feature type="region of interest" description="Disordered" evidence="1">
    <location>
        <begin position="36"/>
        <end position="62"/>
    </location>
</feature>
<dbReference type="RefSeq" id="WP_050725737.1">
    <property type="nucleotide sequence ID" value="NZ_CP012332.1"/>
</dbReference>
<name>A0A0K1PD49_9BACT</name>
<evidence type="ECO:0000313" key="4">
    <source>
        <dbReference type="Proteomes" id="UP000055590"/>
    </source>
</evidence>
<gene>
    <name evidence="3" type="ORF">AKJ08_1814</name>
</gene>
<dbReference type="KEGG" id="vin:AKJ08_1814"/>
<dbReference type="OrthoDB" id="9768177at2"/>
<evidence type="ECO:0008006" key="5">
    <source>
        <dbReference type="Google" id="ProtNLM"/>
    </source>
</evidence>
<dbReference type="STRING" id="1391653.AKJ08_1814"/>
<organism evidence="3 4">
    <name type="scientific">Vulgatibacter incomptus</name>
    <dbReference type="NCBI Taxonomy" id="1391653"/>
    <lineage>
        <taxon>Bacteria</taxon>
        <taxon>Pseudomonadati</taxon>
        <taxon>Myxococcota</taxon>
        <taxon>Myxococcia</taxon>
        <taxon>Myxococcales</taxon>
        <taxon>Cystobacterineae</taxon>
        <taxon>Vulgatibacteraceae</taxon>
        <taxon>Vulgatibacter</taxon>
    </lineage>
</organism>
<evidence type="ECO:0000313" key="3">
    <source>
        <dbReference type="EMBL" id="AKU91427.1"/>
    </source>
</evidence>
<sequence>MNTSPSNRAALLKTTLFAALLVVALPACMVDVHGPRGGGGGGGGGTQPRPDRPTPSPLQWGEACGSTPQCASGLNCLDGTCEPARIGIYPVSALVGPGLTDGREWKSDRFLPRWVWDELASARRRGVSSLYAFMADQARLGWSRPNPYGYGFLSTDGYRYDDRYTIALAERGYNELQTFTPSWSGGVGWTQVPFTERLSVALDVWDEDRWDDQSIGFVELDFPLLREALYQGGVTYFDTYDATGGQLLLVGVQVVAER</sequence>
<feature type="signal peptide" evidence="2">
    <location>
        <begin position="1"/>
        <end position="29"/>
    </location>
</feature>
<dbReference type="EMBL" id="CP012332">
    <property type="protein sequence ID" value="AKU91427.1"/>
    <property type="molecule type" value="Genomic_DNA"/>
</dbReference>
<keyword evidence="4" id="KW-1185">Reference proteome</keyword>
<feature type="compositionally biased region" description="Gly residues" evidence="1">
    <location>
        <begin position="36"/>
        <end position="46"/>
    </location>
</feature>
<feature type="chain" id="PRO_5005465388" description="Lipoprotein" evidence="2">
    <location>
        <begin position="30"/>
        <end position="258"/>
    </location>
</feature>
<evidence type="ECO:0000256" key="2">
    <source>
        <dbReference type="SAM" id="SignalP"/>
    </source>
</evidence>
<dbReference type="AlphaFoldDB" id="A0A0K1PD49"/>
<dbReference type="Proteomes" id="UP000055590">
    <property type="component" value="Chromosome"/>
</dbReference>
<reference evidence="3 4" key="1">
    <citation type="submission" date="2015-08" db="EMBL/GenBank/DDBJ databases">
        <authorList>
            <person name="Babu N.S."/>
            <person name="Beckwith C.J."/>
            <person name="Beseler K.G."/>
            <person name="Brison A."/>
            <person name="Carone J.V."/>
            <person name="Caskin T.P."/>
            <person name="Diamond M."/>
            <person name="Durham M.E."/>
            <person name="Foxe J.M."/>
            <person name="Go M."/>
            <person name="Henderson B.A."/>
            <person name="Jones I.B."/>
            <person name="McGettigan J.A."/>
            <person name="Micheletti S.J."/>
            <person name="Nasrallah M.E."/>
            <person name="Ortiz D."/>
            <person name="Piller C.R."/>
            <person name="Privatt S.R."/>
            <person name="Schneider S.L."/>
            <person name="Sharp S."/>
            <person name="Smith T.C."/>
            <person name="Stanton J.D."/>
            <person name="Ullery H.E."/>
            <person name="Wilson R.J."/>
            <person name="Serrano M.G."/>
            <person name="Buck G."/>
            <person name="Lee V."/>
            <person name="Wang Y."/>
            <person name="Carvalho R."/>
            <person name="Voegtly L."/>
            <person name="Shi R."/>
            <person name="Duckworth R."/>
            <person name="Johnson A."/>
            <person name="Loviza R."/>
            <person name="Walstead R."/>
            <person name="Shah Z."/>
            <person name="Kiflezghi M."/>
            <person name="Wade K."/>
            <person name="Ball S.L."/>
            <person name="Bradley K.W."/>
            <person name="Asai D.J."/>
            <person name="Bowman C.A."/>
            <person name="Russell D.A."/>
            <person name="Pope W.H."/>
            <person name="Jacobs-Sera D."/>
            <person name="Hendrix R.W."/>
            <person name="Hatfull G.F."/>
        </authorList>
    </citation>
    <scope>NUCLEOTIDE SEQUENCE [LARGE SCALE GENOMIC DNA]</scope>
    <source>
        <strain evidence="3 4">DSM 27710</strain>
    </source>
</reference>
<evidence type="ECO:0000256" key="1">
    <source>
        <dbReference type="SAM" id="MobiDB-lite"/>
    </source>
</evidence>